<accession>A0A1G6WZA4</accession>
<keyword evidence="2" id="KW-1185">Reference proteome</keyword>
<dbReference type="OrthoDB" id="9799912at2"/>
<dbReference type="RefSeq" id="WP_090391794.1">
    <property type="nucleotide sequence ID" value="NZ_FMZO01000012.1"/>
</dbReference>
<dbReference type="STRING" id="1285928.SAMN04487894_11281"/>
<name>A0A1G6WZA4_NIADE</name>
<protein>
    <submittedName>
        <fullName evidence="1">mRNA interferase HigB</fullName>
    </submittedName>
</protein>
<evidence type="ECO:0000313" key="1">
    <source>
        <dbReference type="EMBL" id="SDD71139.1"/>
    </source>
</evidence>
<dbReference type="GO" id="GO:0110001">
    <property type="term" value="C:toxin-antitoxin complex"/>
    <property type="evidence" value="ECO:0007669"/>
    <property type="project" value="InterPro"/>
</dbReference>
<dbReference type="Pfam" id="PF09907">
    <property type="entry name" value="HigB_toxin"/>
    <property type="match status" value="1"/>
</dbReference>
<gene>
    <name evidence="1" type="ORF">SAMN04487894_11281</name>
</gene>
<dbReference type="EMBL" id="FMZO01000012">
    <property type="protein sequence ID" value="SDD71139.1"/>
    <property type="molecule type" value="Genomic_DNA"/>
</dbReference>
<proteinExistence type="predicted"/>
<evidence type="ECO:0000313" key="2">
    <source>
        <dbReference type="Proteomes" id="UP000198757"/>
    </source>
</evidence>
<reference evidence="2" key="1">
    <citation type="submission" date="2016-10" db="EMBL/GenBank/DDBJ databases">
        <authorList>
            <person name="Varghese N."/>
            <person name="Submissions S."/>
        </authorList>
    </citation>
    <scope>NUCLEOTIDE SEQUENCE [LARGE SCALE GENOMIC DNA]</scope>
    <source>
        <strain evidence="2">DSM 25811 / CCM 8410 / LMG 26954 / E90</strain>
    </source>
</reference>
<sequence length="78" mass="9091">MVVISKAKLIEFYDAEHRAKEPLLKWYYEVLSCAWSGFADVKRTFNSVDAVGNDRFVFNIGGNKYRLVAMIHFSRRTL</sequence>
<dbReference type="GO" id="GO:0004519">
    <property type="term" value="F:endonuclease activity"/>
    <property type="evidence" value="ECO:0007669"/>
    <property type="project" value="InterPro"/>
</dbReference>
<dbReference type="GO" id="GO:0003723">
    <property type="term" value="F:RNA binding"/>
    <property type="evidence" value="ECO:0007669"/>
    <property type="project" value="InterPro"/>
</dbReference>
<dbReference type="InterPro" id="IPR018669">
    <property type="entry name" value="Toxin_HigB"/>
</dbReference>
<organism evidence="1 2">
    <name type="scientific">Niabella drilacis (strain DSM 25811 / CCM 8410 / CCUG 62505 / LMG 26954 / E90)</name>
    <dbReference type="NCBI Taxonomy" id="1285928"/>
    <lineage>
        <taxon>Bacteria</taxon>
        <taxon>Pseudomonadati</taxon>
        <taxon>Bacteroidota</taxon>
        <taxon>Chitinophagia</taxon>
        <taxon>Chitinophagales</taxon>
        <taxon>Chitinophagaceae</taxon>
        <taxon>Niabella</taxon>
    </lineage>
</organism>
<dbReference type="AlphaFoldDB" id="A0A1G6WZA4"/>
<dbReference type="Proteomes" id="UP000198757">
    <property type="component" value="Unassembled WGS sequence"/>
</dbReference>